<dbReference type="InterPro" id="IPR029787">
    <property type="entry name" value="Nucleotide_cyclase"/>
</dbReference>
<sequence length="409" mass="46098">MSRQGKHGPERPQDNHTELWQLWREFAITLRTPDYRLAKAQDFGVFTTGALLITAVFVLLNIAWDYAIDPVNAHQAIGHRLFQSAAVLVWAIATWCHVHSWPARLATILVPLMVQVSFIEVLSLLDNGNAFGIGGFLYFFIFVPFLLLAQSLRLSLLVLALITVFPLFAPTFGVSADLDREIYLAYMLISFPPVVALRIFFEYLYWGLYRYRRQIEHHANTDGMTRLLNRRRFLLEGTKLLADARHRNQTASLVFIDIDHFKTINDTYGHHIGDIAIDHLAEIMRQCARSGDLVARYGGEEFMVLLPSTELGLAKEVAQRLRRTVASTPLNVPETDVPDLELTISAGVASNNPQDGKPHDIDVLIHNADLAVYAAKRGGRNRVVRFERDMNTQDQHDSRADGTPSSAGN</sequence>
<dbReference type="SUPFAM" id="SSF55073">
    <property type="entry name" value="Nucleotide cyclase"/>
    <property type="match status" value="1"/>
</dbReference>
<feature type="transmembrane region" description="Helical" evidence="5">
    <location>
        <begin position="76"/>
        <end position="98"/>
    </location>
</feature>
<evidence type="ECO:0000256" key="2">
    <source>
        <dbReference type="ARBA" id="ARBA00012528"/>
    </source>
</evidence>
<dbReference type="InterPro" id="IPR000160">
    <property type="entry name" value="GGDEF_dom"/>
</dbReference>
<keyword evidence="5" id="KW-0812">Transmembrane</keyword>
<evidence type="ECO:0000313" key="7">
    <source>
        <dbReference type="EMBL" id="SDG45733.1"/>
    </source>
</evidence>
<evidence type="ECO:0000256" key="1">
    <source>
        <dbReference type="ARBA" id="ARBA00001946"/>
    </source>
</evidence>
<feature type="transmembrane region" description="Helical" evidence="5">
    <location>
        <begin position="182"/>
        <end position="205"/>
    </location>
</feature>
<dbReference type="CDD" id="cd01949">
    <property type="entry name" value="GGDEF"/>
    <property type="match status" value="1"/>
</dbReference>
<dbReference type="SMART" id="SM00267">
    <property type="entry name" value="GGDEF"/>
    <property type="match status" value="1"/>
</dbReference>
<dbReference type="Proteomes" id="UP000198641">
    <property type="component" value="Unassembled WGS sequence"/>
</dbReference>
<comment type="cofactor">
    <cofactor evidence="1">
        <name>Mg(2+)</name>
        <dbReference type="ChEBI" id="CHEBI:18420"/>
    </cofactor>
</comment>
<feature type="transmembrane region" description="Helical" evidence="5">
    <location>
        <begin position="105"/>
        <end position="125"/>
    </location>
</feature>
<dbReference type="PANTHER" id="PTHR45138">
    <property type="entry name" value="REGULATORY COMPONENTS OF SENSORY TRANSDUCTION SYSTEM"/>
    <property type="match status" value="1"/>
</dbReference>
<dbReference type="EC" id="2.7.7.65" evidence="2"/>
<keyword evidence="5" id="KW-1133">Transmembrane helix</keyword>
<dbReference type="InterPro" id="IPR048431">
    <property type="entry name" value="MASE8"/>
</dbReference>
<dbReference type="Pfam" id="PF20968">
    <property type="entry name" value="MASE8"/>
    <property type="match status" value="1"/>
</dbReference>
<dbReference type="Gene3D" id="3.30.70.270">
    <property type="match status" value="1"/>
</dbReference>
<evidence type="ECO:0000313" key="8">
    <source>
        <dbReference type="Proteomes" id="UP000198641"/>
    </source>
</evidence>
<dbReference type="InterPro" id="IPR043128">
    <property type="entry name" value="Rev_trsase/Diguanyl_cyclase"/>
</dbReference>
<feature type="transmembrane region" description="Helical" evidence="5">
    <location>
        <begin position="156"/>
        <end position="176"/>
    </location>
</feature>
<feature type="domain" description="GGDEF" evidence="6">
    <location>
        <begin position="249"/>
        <end position="388"/>
    </location>
</feature>
<evidence type="ECO:0000256" key="4">
    <source>
        <dbReference type="SAM" id="MobiDB-lite"/>
    </source>
</evidence>
<dbReference type="RefSeq" id="WP_175491691.1">
    <property type="nucleotide sequence ID" value="NZ_FNCI01000014.1"/>
</dbReference>
<reference evidence="7 8" key="1">
    <citation type="submission" date="2016-10" db="EMBL/GenBank/DDBJ databases">
        <authorList>
            <person name="de Groot N.N."/>
        </authorList>
    </citation>
    <scope>NUCLEOTIDE SEQUENCE [LARGE SCALE GENOMIC DNA]</scope>
    <source>
        <strain evidence="7 8">BH539</strain>
    </source>
</reference>
<dbReference type="AlphaFoldDB" id="A0A1G7UE29"/>
<evidence type="ECO:0000256" key="5">
    <source>
        <dbReference type="SAM" id="Phobius"/>
    </source>
</evidence>
<name>A0A1G7UE29_9GAMM</name>
<dbReference type="EMBL" id="FNCI01000014">
    <property type="protein sequence ID" value="SDG45733.1"/>
    <property type="molecule type" value="Genomic_DNA"/>
</dbReference>
<organism evidence="7 8">
    <name type="scientific">Onishia taeanensis</name>
    <dbReference type="NCBI Taxonomy" id="284577"/>
    <lineage>
        <taxon>Bacteria</taxon>
        <taxon>Pseudomonadati</taxon>
        <taxon>Pseudomonadota</taxon>
        <taxon>Gammaproteobacteria</taxon>
        <taxon>Oceanospirillales</taxon>
        <taxon>Halomonadaceae</taxon>
        <taxon>Onishia</taxon>
    </lineage>
</organism>
<dbReference type="FunFam" id="3.30.70.270:FF:000001">
    <property type="entry name" value="Diguanylate cyclase domain protein"/>
    <property type="match status" value="1"/>
</dbReference>
<comment type="catalytic activity">
    <reaction evidence="3">
        <text>2 GTP = 3',3'-c-di-GMP + 2 diphosphate</text>
        <dbReference type="Rhea" id="RHEA:24898"/>
        <dbReference type="ChEBI" id="CHEBI:33019"/>
        <dbReference type="ChEBI" id="CHEBI:37565"/>
        <dbReference type="ChEBI" id="CHEBI:58805"/>
        <dbReference type="EC" id="2.7.7.65"/>
    </reaction>
</comment>
<feature type="region of interest" description="Disordered" evidence="4">
    <location>
        <begin position="388"/>
        <end position="409"/>
    </location>
</feature>
<protein>
    <recommendedName>
        <fullName evidence="2">diguanylate cyclase</fullName>
        <ecNumber evidence="2">2.7.7.65</ecNumber>
    </recommendedName>
</protein>
<keyword evidence="8" id="KW-1185">Reference proteome</keyword>
<feature type="transmembrane region" description="Helical" evidence="5">
    <location>
        <begin position="131"/>
        <end position="149"/>
    </location>
</feature>
<evidence type="ECO:0000259" key="6">
    <source>
        <dbReference type="PROSITE" id="PS50887"/>
    </source>
</evidence>
<gene>
    <name evidence="7" type="ORF">SAMN05216571_11446</name>
</gene>
<dbReference type="InterPro" id="IPR050469">
    <property type="entry name" value="Diguanylate_Cyclase"/>
</dbReference>
<dbReference type="Pfam" id="PF00990">
    <property type="entry name" value="GGDEF"/>
    <property type="match status" value="1"/>
</dbReference>
<feature type="transmembrane region" description="Helical" evidence="5">
    <location>
        <begin position="43"/>
        <end position="64"/>
    </location>
</feature>
<dbReference type="NCBIfam" id="TIGR00254">
    <property type="entry name" value="GGDEF"/>
    <property type="match status" value="1"/>
</dbReference>
<evidence type="ECO:0000256" key="3">
    <source>
        <dbReference type="ARBA" id="ARBA00034247"/>
    </source>
</evidence>
<dbReference type="GO" id="GO:0052621">
    <property type="term" value="F:diguanylate cyclase activity"/>
    <property type="evidence" value="ECO:0007669"/>
    <property type="project" value="UniProtKB-EC"/>
</dbReference>
<accession>A0A1G7UE29</accession>
<keyword evidence="5" id="KW-0472">Membrane</keyword>
<feature type="compositionally biased region" description="Basic and acidic residues" evidence="4">
    <location>
        <begin position="388"/>
        <end position="400"/>
    </location>
</feature>
<dbReference type="PANTHER" id="PTHR45138:SF9">
    <property type="entry name" value="DIGUANYLATE CYCLASE DGCM-RELATED"/>
    <property type="match status" value="1"/>
</dbReference>
<dbReference type="STRING" id="284577.SAMN05216571_11446"/>
<dbReference type="PROSITE" id="PS50887">
    <property type="entry name" value="GGDEF"/>
    <property type="match status" value="1"/>
</dbReference>
<proteinExistence type="predicted"/>